<dbReference type="InterPro" id="IPR047057">
    <property type="entry name" value="MerR_fam"/>
</dbReference>
<dbReference type="EMBL" id="QLYX01000013">
    <property type="protein sequence ID" value="RAY12430.1"/>
    <property type="molecule type" value="Genomic_DNA"/>
</dbReference>
<comment type="caution">
    <text evidence="3">The sequence shown here is derived from an EMBL/GenBank/DDBJ whole genome shotgun (WGS) entry which is preliminary data.</text>
</comment>
<evidence type="ECO:0000313" key="4">
    <source>
        <dbReference type="Proteomes" id="UP000251891"/>
    </source>
</evidence>
<dbReference type="Proteomes" id="UP000251891">
    <property type="component" value="Unassembled WGS sequence"/>
</dbReference>
<proteinExistence type="predicted"/>
<dbReference type="InterPro" id="IPR000551">
    <property type="entry name" value="MerR-type_HTH_dom"/>
</dbReference>
<protein>
    <submittedName>
        <fullName evidence="3">MerR family transcriptional regulator</fullName>
    </submittedName>
</protein>
<reference evidence="3 4" key="1">
    <citation type="submission" date="2018-06" db="EMBL/GenBank/DDBJ databases">
        <title>Actinomadura craniellae sp. nov. isolated from marine sponge Craniella sp.</title>
        <authorList>
            <person name="Li L."/>
            <person name="Xu Q.H."/>
            <person name="Lin H.W."/>
            <person name="Lu Y.H."/>
        </authorList>
    </citation>
    <scope>NUCLEOTIDE SEQUENCE [LARGE SCALE GENOMIC DNA]</scope>
    <source>
        <strain evidence="3 4">LHW63021</strain>
    </source>
</reference>
<dbReference type="PRINTS" id="PR00040">
    <property type="entry name" value="HTHMERR"/>
</dbReference>
<keyword evidence="4" id="KW-1185">Reference proteome</keyword>
<dbReference type="PANTHER" id="PTHR30204">
    <property type="entry name" value="REDOX-CYCLING DRUG-SENSING TRANSCRIPTIONAL ACTIVATOR SOXR"/>
    <property type="match status" value="1"/>
</dbReference>
<keyword evidence="1" id="KW-0238">DNA-binding</keyword>
<dbReference type="GO" id="GO:0003677">
    <property type="term" value="F:DNA binding"/>
    <property type="evidence" value="ECO:0007669"/>
    <property type="project" value="UniProtKB-KW"/>
</dbReference>
<dbReference type="InterPro" id="IPR009061">
    <property type="entry name" value="DNA-bd_dom_put_sf"/>
</dbReference>
<evidence type="ECO:0000259" key="2">
    <source>
        <dbReference type="PROSITE" id="PS50937"/>
    </source>
</evidence>
<organism evidence="3 4">
    <name type="scientific">Actinomadura craniellae</name>
    <dbReference type="NCBI Taxonomy" id="2231787"/>
    <lineage>
        <taxon>Bacteria</taxon>
        <taxon>Bacillati</taxon>
        <taxon>Actinomycetota</taxon>
        <taxon>Actinomycetes</taxon>
        <taxon>Streptosporangiales</taxon>
        <taxon>Thermomonosporaceae</taxon>
        <taxon>Actinomadura</taxon>
    </lineage>
</organism>
<evidence type="ECO:0000256" key="1">
    <source>
        <dbReference type="ARBA" id="ARBA00023125"/>
    </source>
</evidence>
<dbReference type="GO" id="GO:0003700">
    <property type="term" value="F:DNA-binding transcription factor activity"/>
    <property type="evidence" value="ECO:0007669"/>
    <property type="project" value="InterPro"/>
</dbReference>
<dbReference type="PROSITE" id="PS50937">
    <property type="entry name" value="HTH_MERR_2"/>
    <property type="match status" value="1"/>
</dbReference>
<dbReference type="Pfam" id="PF13411">
    <property type="entry name" value="MerR_1"/>
    <property type="match status" value="1"/>
</dbReference>
<dbReference type="SUPFAM" id="SSF46955">
    <property type="entry name" value="Putative DNA-binding domain"/>
    <property type="match status" value="1"/>
</dbReference>
<dbReference type="OrthoDB" id="5242095at2"/>
<dbReference type="SMART" id="SM00422">
    <property type="entry name" value="HTH_MERR"/>
    <property type="match status" value="1"/>
</dbReference>
<dbReference type="RefSeq" id="WP_111870486.1">
    <property type="nucleotide sequence ID" value="NZ_QLYX01000013.1"/>
</dbReference>
<dbReference type="PANTHER" id="PTHR30204:SF98">
    <property type="entry name" value="HTH-TYPE TRANSCRIPTIONAL REGULATOR ADHR"/>
    <property type="match status" value="1"/>
</dbReference>
<name>A0A365H032_9ACTN</name>
<sequence>MKISELAERSGLTVQTIKFYIRSGLLPRGTVTAATRAEYDGRHLERLRLIRALREVGDLPVAAVQKIVQALDEEAPLHDLLGTVQYALGPHPEPTEEDPDRQAARAAADALVTELGWRVSSRAPARDLLAETFAALARLGRPVDPAALAPYVEAARNLAEHEAGQVSADEPRDQAVLTMLVGTVFHERILTALHRLAQEDASARRFAPRS</sequence>
<accession>A0A365H032</accession>
<gene>
    <name evidence="3" type="ORF">DPM19_25115</name>
</gene>
<dbReference type="AlphaFoldDB" id="A0A365H032"/>
<dbReference type="Gene3D" id="1.10.1660.10">
    <property type="match status" value="1"/>
</dbReference>
<evidence type="ECO:0000313" key="3">
    <source>
        <dbReference type="EMBL" id="RAY12430.1"/>
    </source>
</evidence>
<feature type="domain" description="HTH merR-type" evidence="2">
    <location>
        <begin position="1"/>
        <end position="70"/>
    </location>
</feature>